<evidence type="ECO:0000313" key="5">
    <source>
        <dbReference type="Proteomes" id="UP000183208"/>
    </source>
</evidence>
<keyword evidence="2" id="KW-0812">Transmembrane</keyword>
<name>A0A1M7F5U7_9BRAD</name>
<evidence type="ECO:0000256" key="2">
    <source>
        <dbReference type="SAM" id="Phobius"/>
    </source>
</evidence>
<feature type="signal peptide" evidence="3">
    <location>
        <begin position="1"/>
        <end position="29"/>
    </location>
</feature>
<feature type="chain" id="PRO_5030031903" evidence="3">
    <location>
        <begin position="30"/>
        <end position="217"/>
    </location>
</feature>
<dbReference type="RefSeq" id="WP_349517084.1">
    <property type="nucleotide sequence ID" value="NZ_FNTI01000001.1"/>
</dbReference>
<keyword evidence="2" id="KW-0472">Membrane</keyword>
<gene>
    <name evidence="4" type="ORF">SAMN05444171_6046</name>
</gene>
<evidence type="ECO:0000256" key="1">
    <source>
        <dbReference type="SAM" id="MobiDB-lite"/>
    </source>
</evidence>
<feature type="transmembrane region" description="Helical" evidence="2">
    <location>
        <begin position="194"/>
        <end position="216"/>
    </location>
</feature>
<dbReference type="AlphaFoldDB" id="A0A1M7F5U7"/>
<keyword evidence="3" id="KW-0732">Signal</keyword>
<feature type="region of interest" description="Disordered" evidence="1">
    <location>
        <begin position="68"/>
        <end position="88"/>
    </location>
</feature>
<accession>A0A1M7F5U7</accession>
<keyword evidence="2" id="KW-1133">Transmembrane helix</keyword>
<proteinExistence type="predicted"/>
<feature type="compositionally biased region" description="Low complexity" evidence="1">
    <location>
        <begin position="68"/>
        <end position="77"/>
    </location>
</feature>
<reference evidence="4 5" key="1">
    <citation type="submission" date="2016-10" db="EMBL/GenBank/DDBJ databases">
        <authorList>
            <person name="de Groot N.N."/>
        </authorList>
    </citation>
    <scope>NUCLEOTIDE SEQUENCE [LARGE SCALE GENOMIC DNA]</scope>
    <source>
        <strain evidence="4 5">GAS522</strain>
    </source>
</reference>
<evidence type="ECO:0000256" key="3">
    <source>
        <dbReference type="SAM" id="SignalP"/>
    </source>
</evidence>
<dbReference type="Proteomes" id="UP000183208">
    <property type="component" value="Unassembled WGS sequence"/>
</dbReference>
<protein>
    <submittedName>
        <fullName evidence="4">Uncharacterized protein</fullName>
    </submittedName>
</protein>
<organism evidence="4 5">
    <name type="scientific">Bradyrhizobium lablabi</name>
    <dbReference type="NCBI Taxonomy" id="722472"/>
    <lineage>
        <taxon>Bacteria</taxon>
        <taxon>Pseudomonadati</taxon>
        <taxon>Pseudomonadota</taxon>
        <taxon>Alphaproteobacteria</taxon>
        <taxon>Hyphomicrobiales</taxon>
        <taxon>Nitrobacteraceae</taxon>
        <taxon>Bradyrhizobium</taxon>
    </lineage>
</organism>
<dbReference type="EMBL" id="FNTI01000001">
    <property type="protein sequence ID" value="SEE03679.1"/>
    <property type="molecule type" value="Genomic_DNA"/>
</dbReference>
<evidence type="ECO:0000313" key="4">
    <source>
        <dbReference type="EMBL" id="SEE03679.1"/>
    </source>
</evidence>
<sequence length="217" mass="22010">MMIKASGRSALIVAAGLFVCFAGPLRAQAAGGDSAAASKSETAAPDKSVRHSARHWKRYAHRKYTRTAAKSAESSKAAEQDVADAGNGGSATIPASVANANAQMTYTSALADSASAMTAKANTVLLASADKQADAQAPADTAVVASDQLNDVDRALQETPAKQQTVAMASAKAATPTPALAAASDSSTWDQTSLIGKIFIAFGALLTMASAARMFMA</sequence>